<keyword evidence="1" id="KW-0472">Membrane</keyword>
<reference evidence="2 3" key="1">
    <citation type="submission" date="2015-09" db="EMBL/GenBank/DDBJ databases">
        <title>Genome sequencing project for genomic taxonomy and phylogenomics of Bacillus-like bacteria.</title>
        <authorList>
            <person name="Liu B."/>
            <person name="Wang J."/>
            <person name="Zhu Y."/>
            <person name="Liu G."/>
            <person name="Chen Q."/>
            <person name="Chen Z."/>
            <person name="Lan J."/>
            <person name="Che J."/>
            <person name="Ge C."/>
            <person name="Shi H."/>
            <person name="Pan Z."/>
            <person name="Liu X."/>
        </authorList>
    </citation>
    <scope>NUCLEOTIDE SEQUENCE [LARGE SCALE GENOMIC DNA]</scope>
    <source>
        <strain evidence="2 3">DSM 19153</strain>
    </source>
</reference>
<dbReference type="Proteomes" id="UP000051061">
    <property type="component" value="Unassembled WGS sequence"/>
</dbReference>
<keyword evidence="3" id="KW-1185">Reference proteome</keyword>
<accession>A0A9D5I0I0</accession>
<evidence type="ECO:0000313" key="3">
    <source>
        <dbReference type="Proteomes" id="UP000051061"/>
    </source>
</evidence>
<comment type="caution">
    <text evidence="2">The sequence shown here is derived from an EMBL/GenBank/DDBJ whole genome shotgun (WGS) entry which is preliminary data.</text>
</comment>
<evidence type="ECO:0000256" key="1">
    <source>
        <dbReference type="SAM" id="Phobius"/>
    </source>
</evidence>
<sequence length="62" mass="6990">MKEWSTVSIILSGLVFSISIVLLLICSSYLFNTERIIVFEVLLGVLAFVFFTSASFIKKKLN</sequence>
<name>A0A9D5I0I0_9BACI</name>
<evidence type="ECO:0000313" key="2">
    <source>
        <dbReference type="EMBL" id="KQL56542.1"/>
    </source>
</evidence>
<protein>
    <submittedName>
        <fullName evidence="2">Uncharacterized protein</fullName>
    </submittedName>
</protein>
<keyword evidence="1" id="KW-0812">Transmembrane</keyword>
<dbReference type="EMBL" id="LJJD01000027">
    <property type="protein sequence ID" value="KQL56542.1"/>
    <property type="molecule type" value="Genomic_DNA"/>
</dbReference>
<feature type="transmembrane region" description="Helical" evidence="1">
    <location>
        <begin position="36"/>
        <end position="57"/>
    </location>
</feature>
<organism evidence="2 3">
    <name type="scientific">Alkalicoccobacillus plakortidis</name>
    <dbReference type="NCBI Taxonomy" id="444060"/>
    <lineage>
        <taxon>Bacteria</taxon>
        <taxon>Bacillati</taxon>
        <taxon>Bacillota</taxon>
        <taxon>Bacilli</taxon>
        <taxon>Bacillales</taxon>
        <taxon>Bacillaceae</taxon>
        <taxon>Alkalicoccobacillus</taxon>
    </lineage>
</organism>
<proteinExistence type="predicted"/>
<gene>
    <name evidence="2" type="ORF">AN965_12485</name>
</gene>
<dbReference type="AlphaFoldDB" id="A0A9D5I0I0"/>
<keyword evidence="1" id="KW-1133">Transmembrane helix</keyword>
<feature type="transmembrane region" description="Helical" evidence="1">
    <location>
        <begin position="7"/>
        <end position="30"/>
    </location>
</feature>